<organism evidence="8 9">
    <name type="scientific">Pedobacter insulae</name>
    <dbReference type="NCBI Taxonomy" id="414048"/>
    <lineage>
        <taxon>Bacteria</taxon>
        <taxon>Pseudomonadati</taxon>
        <taxon>Bacteroidota</taxon>
        <taxon>Sphingobacteriia</taxon>
        <taxon>Sphingobacteriales</taxon>
        <taxon>Sphingobacteriaceae</taxon>
        <taxon>Pedobacter</taxon>
    </lineage>
</organism>
<dbReference type="SUPFAM" id="SSF54534">
    <property type="entry name" value="FKBP-like"/>
    <property type="match status" value="2"/>
</dbReference>
<dbReference type="STRING" id="414048.SAMN04489864_109158"/>
<dbReference type="Gene3D" id="3.10.50.40">
    <property type="match status" value="2"/>
</dbReference>
<evidence type="ECO:0000256" key="3">
    <source>
        <dbReference type="ARBA" id="ARBA00023110"/>
    </source>
</evidence>
<feature type="domain" description="PPIase FKBP-type" evidence="7">
    <location>
        <begin position="203"/>
        <end position="285"/>
    </location>
</feature>
<gene>
    <name evidence="8" type="ORF">SAMN04489864_109158</name>
</gene>
<evidence type="ECO:0000259" key="7">
    <source>
        <dbReference type="PROSITE" id="PS50059"/>
    </source>
</evidence>
<name>A0A1I2ZCJ5_9SPHI</name>
<protein>
    <recommendedName>
        <fullName evidence="6">Peptidyl-prolyl cis-trans isomerase</fullName>
        <ecNumber evidence="6">5.2.1.8</ecNumber>
    </recommendedName>
</protein>
<dbReference type="EMBL" id="FOPP01000009">
    <property type="protein sequence ID" value="SFH35582.1"/>
    <property type="molecule type" value="Genomic_DNA"/>
</dbReference>
<dbReference type="RefSeq" id="WP_090996186.1">
    <property type="nucleotide sequence ID" value="NZ_FOPP01000009.1"/>
</dbReference>
<keyword evidence="9" id="KW-1185">Reference proteome</keyword>
<dbReference type="Pfam" id="PF00254">
    <property type="entry name" value="FKBP_C"/>
    <property type="match status" value="2"/>
</dbReference>
<evidence type="ECO:0000256" key="2">
    <source>
        <dbReference type="ARBA" id="ARBA00006577"/>
    </source>
</evidence>
<accession>A0A1I2ZCJ5</accession>
<dbReference type="AlphaFoldDB" id="A0A1I2ZCJ5"/>
<dbReference type="InterPro" id="IPR001179">
    <property type="entry name" value="PPIase_FKBP_dom"/>
</dbReference>
<reference evidence="8 9" key="1">
    <citation type="submission" date="2016-10" db="EMBL/GenBank/DDBJ databases">
        <authorList>
            <person name="de Groot N.N."/>
        </authorList>
    </citation>
    <scope>NUCLEOTIDE SEQUENCE [LARGE SCALE GENOMIC DNA]</scope>
    <source>
        <strain evidence="8 9">DSM 18684</strain>
    </source>
</reference>
<dbReference type="InterPro" id="IPR046357">
    <property type="entry name" value="PPIase_dom_sf"/>
</dbReference>
<evidence type="ECO:0000313" key="9">
    <source>
        <dbReference type="Proteomes" id="UP000199666"/>
    </source>
</evidence>
<evidence type="ECO:0000256" key="5">
    <source>
        <dbReference type="PROSITE-ProRule" id="PRU00277"/>
    </source>
</evidence>
<dbReference type="PROSITE" id="PS50059">
    <property type="entry name" value="FKBP_PPIASE"/>
    <property type="match status" value="2"/>
</dbReference>
<proteinExistence type="inferred from homology"/>
<dbReference type="EC" id="5.2.1.8" evidence="6"/>
<evidence type="ECO:0000256" key="4">
    <source>
        <dbReference type="ARBA" id="ARBA00023235"/>
    </source>
</evidence>
<dbReference type="PANTHER" id="PTHR43811">
    <property type="entry name" value="FKBP-TYPE PEPTIDYL-PROLYL CIS-TRANS ISOMERASE FKPA"/>
    <property type="match status" value="1"/>
</dbReference>
<comment type="catalytic activity">
    <reaction evidence="1 5 6">
        <text>[protein]-peptidylproline (omega=180) = [protein]-peptidylproline (omega=0)</text>
        <dbReference type="Rhea" id="RHEA:16237"/>
        <dbReference type="Rhea" id="RHEA-COMP:10747"/>
        <dbReference type="Rhea" id="RHEA-COMP:10748"/>
        <dbReference type="ChEBI" id="CHEBI:83833"/>
        <dbReference type="ChEBI" id="CHEBI:83834"/>
        <dbReference type="EC" id="5.2.1.8"/>
    </reaction>
</comment>
<sequence length="286" mass="31542">MQISTTITKYTLALLGMIVLFSSCKKEYESIQSIDDAKIQAYIQKNNITAVKDPNGFYYQILEQGTGGPLLNKDSVFYNYTVTSLNGTSYYAPKAYANDGTYLGYVNPEAYRIALLNINRGGKVRIIIPSYLAFGKNGEGNIPPNEVIISEITVFNETTQWELDDTKINNFMTEKGLTGFTKHPSRVYINTSVAGSGDFVLPASTIKVKYTGRLLNGTVFDQSDEMETPLNNLIKGWQKALIGVTKGSKVRLLIPSDLSYGLNPPSAEIPVSAVLDFDIEILDVVN</sequence>
<evidence type="ECO:0000313" key="8">
    <source>
        <dbReference type="EMBL" id="SFH35582.1"/>
    </source>
</evidence>
<evidence type="ECO:0000256" key="1">
    <source>
        <dbReference type="ARBA" id="ARBA00000971"/>
    </source>
</evidence>
<comment type="similarity">
    <text evidence="2 6">Belongs to the FKBP-type PPIase family.</text>
</comment>
<dbReference type="GO" id="GO:0003755">
    <property type="term" value="F:peptidyl-prolyl cis-trans isomerase activity"/>
    <property type="evidence" value="ECO:0007669"/>
    <property type="project" value="UniProtKB-UniRule"/>
</dbReference>
<evidence type="ECO:0000256" key="6">
    <source>
        <dbReference type="RuleBase" id="RU003915"/>
    </source>
</evidence>
<dbReference type="Proteomes" id="UP000199666">
    <property type="component" value="Unassembled WGS sequence"/>
</dbReference>
<keyword evidence="3 5" id="KW-0697">Rotamase</keyword>
<dbReference type="OrthoDB" id="669809at2"/>
<dbReference type="PANTHER" id="PTHR43811:SF19">
    <property type="entry name" value="39 KDA FK506-BINDING NUCLEAR PROTEIN"/>
    <property type="match status" value="1"/>
</dbReference>
<keyword evidence="4 5" id="KW-0413">Isomerase</keyword>
<feature type="domain" description="PPIase FKBP-type" evidence="7">
    <location>
        <begin position="73"/>
        <end position="158"/>
    </location>
</feature>